<feature type="coiled-coil region" evidence="1">
    <location>
        <begin position="129"/>
        <end position="156"/>
    </location>
</feature>
<keyword evidence="1" id="KW-0175">Coiled coil</keyword>
<evidence type="ECO:0000313" key="6">
    <source>
        <dbReference type="WBParaSite" id="Csp11.Scaffold629.g15202.t1"/>
    </source>
</evidence>
<evidence type="ECO:0000259" key="2">
    <source>
        <dbReference type="Pfam" id="PF18400"/>
    </source>
</evidence>
<feature type="domain" description="UGGT thioredoxin-like" evidence="4">
    <location>
        <begin position="301"/>
        <end position="378"/>
    </location>
</feature>
<organism evidence="5 6">
    <name type="scientific">Caenorhabditis tropicalis</name>
    <dbReference type="NCBI Taxonomy" id="1561998"/>
    <lineage>
        <taxon>Eukaryota</taxon>
        <taxon>Metazoa</taxon>
        <taxon>Ecdysozoa</taxon>
        <taxon>Nematoda</taxon>
        <taxon>Chromadorea</taxon>
        <taxon>Rhabditida</taxon>
        <taxon>Rhabditina</taxon>
        <taxon>Rhabditomorpha</taxon>
        <taxon>Rhabditoidea</taxon>
        <taxon>Rhabditidae</taxon>
        <taxon>Peloderinae</taxon>
        <taxon>Caenorhabditis</taxon>
    </lineage>
</organism>
<dbReference type="GO" id="GO:0051082">
    <property type="term" value="F:unfolded protein binding"/>
    <property type="evidence" value="ECO:0007669"/>
    <property type="project" value="TreeGrafter"/>
</dbReference>
<reference evidence="6" key="1">
    <citation type="submission" date="2016-11" db="UniProtKB">
        <authorList>
            <consortium name="WormBaseParasite"/>
        </authorList>
    </citation>
    <scope>IDENTIFICATION</scope>
</reference>
<dbReference type="eggNOG" id="KOG1879">
    <property type="taxonomic scope" value="Eukaryota"/>
</dbReference>
<sequence length="445" mass="51190">MGTQKMFSFFVYGTQKECNLADLNTEKTDLSGEEIYPFDHVFPSNFSSNKTIFLYGDIGSKEFRMNIASAMKQSENFRFVLRHHSNSSDFSPVSLSGYGVELALKNTEYKAVDSSLSQDLPENLHGLNFKILVNQNSNLQKELESLRENLEKLGEIVPLKKWQLKDLGYKTCERMKHVMDIDDIEELLQDYPIHARTISHQLVNETYLKTVKSFQKKLESSGIEDGKNVLAINGRIITKEDTRIDLFSLIETIQNEKRIVDEIENTGLGHPNDYTKLLTLVDLSPLDTSEFAFDYRSAKPEFLNNLESGISMYKSLHLLFQPFHPGQIRPISRNIFNLILFTDPFDENDELYEKIVEYLKSGIFIRFGIVPIFNERKNGMSIEEAVETKKIDSKKNIWKTKSKLLDALKNSAFGGNRTPVECLEGIHADHYTTNAEFLVWKKYDI</sequence>
<evidence type="ECO:0000259" key="4">
    <source>
        <dbReference type="Pfam" id="PF18402"/>
    </source>
</evidence>
<dbReference type="InterPro" id="IPR009448">
    <property type="entry name" value="UDP-g_GGtrans"/>
</dbReference>
<feature type="domain" description="UGGT thioredoxin-like" evidence="3">
    <location>
        <begin position="155"/>
        <end position="279"/>
    </location>
</feature>
<dbReference type="GO" id="GO:0036503">
    <property type="term" value="P:ERAD pathway"/>
    <property type="evidence" value="ECO:0007669"/>
    <property type="project" value="TreeGrafter"/>
</dbReference>
<protein>
    <submittedName>
        <fullName evidence="6">BTB domain-containing protein</fullName>
    </submittedName>
</protein>
<dbReference type="InterPro" id="IPR040693">
    <property type="entry name" value="UGGT_TRXL_1"/>
</dbReference>
<dbReference type="Pfam" id="PF18400">
    <property type="entry name" value="Thioredoxin_12"/>
    <property type="match status" value="1"/>
</dbReference>
<dbReference type="Proteomes" id="UP000095282">
    <property type="component" value="Unplaced"/>
</dbReference>
<dbReference type="AlphaFoldDB" id="A0A1I7U600"/>
<feature type="domain" description="UGGT thioredoxin-like" evidence="2">
    <location>
        <begin position="8"/>
        <end position="88"/>
    </location>
</feature>
<dbReference type="WBParaSite" id="Csp11.Scaffold629.g15202.t1">
    <property type="protein sequence ID" value="Csp11.Scaffold629.g15202.t1"/>
    <property type="gene ID" value="Csp11.Scaffold629.g15202"/>
</dbReference>
<dbReference type="GO" id="GO:0005783">
    <property type="term" value="C:endoplasmic reticulum"/>
    <property type="evidence" value="ECO:0007669"/>
    <property type="project" value="TreeGrafter"/>
</dbReference>
<proteinExistence type="predicted"/>
<evidence type="ECO:0000259" key="3">
    <source>
        <dbReference type="Pfam" id="PF18401"/>
    </source>
</evidence>
<evidence type="ECO:0000313" key="5">
    <source>
        <dbReference type="Proteomes" id="UP000095282"/>
    </source>
</evidence>
<dbReference type="PANTHER" id="PTHR11226">
    <property type="entry name" value="UDP-GLUCOSE GLYCOPROTEIN:GLUCOSYLTRANSFERASE"/>
    <property type="match status" value="1"/>
</dbReference>
<dbReference type="InterPro" id="IPR040692">
    <property type="entry name" value="UGGT_TRXL_3"/>
</dbReference>
<keyword evidence="5" id="KW-1185">Reference proteome</keyword>
<dbReference type="GO" id="GO:0003980">
    <property type="term" value="F:UDP-glucose:glycoprotein glucosyltransferase activity"/>
    <property type="evidence" value="ECO:0007669"/>
    <property type="project" value="InterPro"/>
</dbReference>
<accession>A0A1I7U600</accession>
<dbReference type="Pfam" id="PF18401">
    <property type="entry name" value="Thioredoxin_13"/>
    <property type="match status" value="1"/>
</dbReference>
<dbReference type="GO" id="GO:0018279">
    <property type="term" value="P:protein N-linked glycosylation via asparagine"/>
    <property type="evidence" value="ECO:0007669"/>
    <property type="project" value="TreeGrafter"/>
</dbReference>
<dbReference type="STRING" id="1561998.A0A1I7U600"/>
<dbReference type="Pfam" id="PF18402">
    <property type="entry name" value="Thioredoxin_14"/>
    <property type="match status" value="1"/>
</dbReference>
<name>A0A1I7U600_9PELO</name>
<evidence type="ECO:0000256" key="1">
    <source>
        <dbReference type="SAM" id="Coils"/>
    </source>
</evidence>
<dbReference type="InterPro" id="IPR040694">
    <property type="entry name" value="UGGT_TRXL_2"/>
</dbReference>
<dbReference type="PANTHER" id="PTHR11226:SF9">
    <property type="entry name" value="UDP-GLUCOSE:GLYCOPROTEIN GLUCOSYLTRANSFERASE"/>
    <property type="match status" value="1"/>
</dbReference>